<proteinExistence type="predicted"/>
<dbReference type="Proteomes" id="UP001164250">
    <property type="component" value="Chromosome 2"/>
</dbReference>
<protein>
    <submittedName>
        <fullName evidence="1">Uncharacterized protein</fullName>
    </submittedName>
</protein>
<reference evidence="2" key="1">
    <citation type="journal article" date="2023" name="G3 (Bethesda)">
        <title>Genome assembly and association tests identify interacting loci associated with vigor, precocity, and sex in interspecific pistachio rootstocks.</title>
        <authorList>
            <person name="Palmer W."/>
            <person name="Jacygrad E."/>
            <person name="Sagayaradj S."/>
            <person name="Cavanaugh K."/>
            <person name="Han R."/>
            <person name="Bertier L."/>
            <person name="Beede B."/>
            <person name="Kafkas S."/>
            <person name="Golino D."/>
            <person name="Preece J."/>
            <person name="Michelmore R."/>
        </authorList>
    </citation>
    <scope>NUCLEOTIDE SEQUENCE [LARGE SCALE GENOMIC DNA]</scope>
</reference>
<accession>A0ACC1C119</accession>
<gene>
    <name evidence="1" type="ORF">Patl1_18315</name>
</gene>
<evidence type="ECO:0000313" key="1">
    <source>
        <dbReference type="EMBL" id="KAJ0105816.1"/>
    </source>
</evidence>
<evidence type="ECO:0000313" key="2">
    <source>
        <dbReference type="Proteomes" id="UP001164250"/>
    </source>
</evidence>
<comment type="caution">
    <text evidence="1">The sequence shown here is derived from an EMBL/GenBank/DDBJ whole genome shotgun (WGS) entry which is preliminary data.</text>
</comment>
<organism evidence="1 2">
    <name type="scientific">Pistacia atlantica</name>
    <dbReference type="NCBI Taxonomy" id="434234"/>
    <lineage>
        <taxon>Eukaryota</taxon>
        <taxon>Viridiplantae</taxon>
        <taxon>Streptophyta</taxon>
        <taxon>Embryophyta</taxon>
        <taxon>Tracheophyta</taxon>
        <taxon>Spermatophyta</taxon>
        <taxon>Magnoliopsida</taxon>
        <taxon>eudicotyledons</taxon>
        <taxon>Gunneridae</taxon>
        <taxon>Pentapetalae</taxon>
        <taxon>rosids</taxon>
        <taxon>malvids</taxon>
        <taxon>Sapindales</taxon>
        <taxon>Anacardiaceae</taxon>
        <taxon>Pistacia</taxon>
    </lineage>
</organism>
<name>A0ACC1C119_9ROSI</name>
<keyword evidence="2" id="KW-1185">Reference proteome</keyword>
<dbReference type="EMBL" id="CM047898">
    <property type="protein sequence ID" value="KAJ0105816.1"/>
    <property type="molecule type" value="Genomic_DNA"/>
</dbReference>
<sequence>MIGRADIEGSKSDVAMNDWLPQASYPCGHLLYLLTKVSHSPNSPPDNVFCPDQLAVVGLGSKKRSSVLSPIHGISKITLKVLVFHFHLVALTYTTPLKSFHKVGLKLSRSSFLANFAKPVPLVVVSIDSR</sequence>